<gene>
    <name evidence="2" type="ORF">B0I36DRAFT_350615</name>
</gene>
<dbReference type="AlphaFoldDB" id="A0A9P8Y511"/>
<dbReference type="RefSeq" id="XP_046012094.1">
    <property type="nucleotide sequence ID" value="XM_046156927.1"/>
</dbReference>
<comment type="caution">
    <text evidence="2">The sequence shown here is derived from an EMBL/GenBank/DDBJ whole genome shotgun (WGS) entry which is preliminary data.</text>
</comment>
<feature type="region of interest" description="Disordered" evidence="1">
    <location>
        <begin position="65"/>
        <end position="84"/>
    </location>
</feature>
<evidence type="ECO:0000313" key="2">
    <source>
        <dbReference type="EMBL" id="KAH7029806.1"/>
    </source>
</evidence>
<dbReference type="EMBL" id="JAGTJQ010000006">
    <property type="protein sequence ID" value="KAH7029806.1"/>
    <property type="molecule type" value="Genomic_DNA"/>
</dbReference>
<evidence type="ECO:0000313" key="3">
    <source>
        <dbReference type="Proteomes" id="UP000756346"/>
    </source>
</evidence>
<protein>
    <submittedName>
        <fullName evidence="2">Uncharacterized protein</fullName>
    </submittedName>
</protein>
<keyword evidence="3" id="KW-1185">Reference proteome</keyword>
<feature type="region of interest" description="Disordered" evidence="1">
    <location>
        <begin position="117"/>
        <end position="160"/>
    </location>
</feature>
<name>A0A9P8Y511_9PEZI</name>
<sequence>MASNNNRHSDDAFPQGVKERFKKTLFALLDENGPGRAFLIHSYVVMVYENRQRFSASAIPGASTARARAQTESHNSSLYNSRPLQAGGRYRSYTEYLGAPAGVMPFSIPNPLYMGAQPTWRGSPSSQAPPMASSHPGGSGKQAPGQQGGNEATGAPPAHA</sequence>
<feature type="compositionally biased region" description="Polar residues" evidence="1">
    <location>
        <begin position="70"/>
        <end position="83"/>
    </location>
</feature>
<dbReference type="GeneID" id="70186473"/>
<feature type="compositionally biased region" description="Low complexity" evidence="1">
    <location>
        <begin position="123"/>
        <end position="136"/>
    </location>
</feature>
<reference evidence="2" key="1">
    <citation type="journal article" date="2021" name="Nat. Commun.">
        <title>Genetic determinants of endophytism in the Arabidopsis root mycobiome.</title>
        <authorList>
            <person name="Mesny F."/>
            <person name="Miyauchi S."/>
            <person name="Thiergart T."/>
            <person name="Pickel B."/>
            <person name="Atanasova L."/>
            <person name="Karlsson M."/>
            <person name="Huettel B."/>
            <person name="Barry K.W."/>
            <person name="Haridas S."/>
            <person name="Chen C."/>
            <person name="Bauer D."/>
            <person name="Andreopoulos W."/>
            <person name="Pangilinan J."/>
            <person name="LaButti K."/>
            <person name="Riley R."/>
            <person name="Lipzen A."/>
            <person name="Clum A."/>
            <person name="Drula E."/>
            <person name="Henrissat B."/>
            <person name="Kohler A."/>
            <person name="Grigoriev I.V."/>
            <person name="Martin F.M."/>
            <person name="Hacquard S."/>
        </authorList>
    </citation>
    <scope>NUCLEOTIDE SEQUENCE</scope>
    <source>
        <strain evidence="2">MPI-CAGE-CH-0230</strain>
    </source>
</reference>
<proteinExistence type="predicted"/>
<accession>A0A9P8Y511</accession>
<dbReference type="Proteomes" id="UP000756346">
    <property type="component" value="Unassembled WGS sequence"/>
</dbReference>
<organism evidence="2 3">
    <name type="scientific">Microdochium trichocladiopsis</name>
    <dbReference type="NCBI Taxonomy" id="1682393"/>
    <lineage>
        <taxon>Eukaryota</taxon>
        <taxon>Fungi</taxon>
        <taxon>Dikarya</taxon>
        <taxon>Ascomycota</taxon>
        <taxon>Pezizomycotina</taxon>
        <taxon>Sordariomycetes</taxon>
        <taxon>Xylariomycetidae</taxon>
        <taxon>Xylariales</taxon>
        <taxon>Microdochiaceae</taxon>
        <taxon>Microdochium</taxon>
    </lineage>
</organism>
<evidence type="ECO:0000256" key="1">
    <source>
        <dbReference type="SAM" id="MobiDB-lite"/>
    </source>
</evidence>